<dbReference type="InterPro" id="IPR032282">
    <property type="entry name" value="HAGH_C"/>
</dbReference>
<dbReference type="InterPro" id="IPR017782">
    <property type="entry name" value="Hydroxyacylglutathione_Hdrlase"/>
</dbReference>
<dbReference type="RefSeq" id="WP_062272495.1">
    <property type="nucleotide sequence ID" value="NZ_LSYU01000029.1"/>
</dbReference>
<gene>
    <name evidence="7" type="primary">gloB</name>
    <name evidence="9" type="ORF">AY586_08325</name>
</gene>
<keyword evidence="6 7" id="KW-0862">Zinc</keyword>
<feature type="binding site" evidence="7">
    <location>
        <position position="60"/>
    </location>
    <ligand>
        <name>Zn(2+)</name>
        <dbReference type="ChEBI" id="CHEBI:29105"/>
        <label>2</label>
    </ligand>
</feature>
<feature type="binding site" evidence="7">
    <location>
        <position position="114"/>
    </location>
    <ligand>
        <name>Zn(2+)</name>
        <dbReference type="ChEBI" id="CHEBI:29105"/>
        <label>1</label>
    </ligand>
</feature>
<feature type="binding site" evidence="7">
    <location>
        <position position="57"/>
    </location>
    <ligand>
        <name>Zn(2+)</name>
        <dbReference type="ChEBI" id="CHEBI:29105"/>
        <label>1</label>
    </ligand>
</feature>
<evidence type="ECO:0000313" key="10">
    <source>
        <dbReference type="Proteomes" id="UP000075766"/>
    </source>
</evidence>
<reference evidence="9 10" key="1">
    <citation type="submission" date="2016-02" db="EMBL/GenBank/DDBJ databases">
        <title>Genome sequence of Marichromatium gracile YL-28, a purple sulfur bacterium.</title>
        <authorList>
            <person name="Zhao C."/>
            <person name="Hong X."/>
            <person name="Chen S."/>
            <person name="Yang S."/>
        </authorList>
    </citation>
    <scope>NUCLEOTIDE SEQUENCE [LARGE SCALE GENOMIC DNA]</scope>
    <source>
        <strain evidence="9 10">YL28</strain>
    </source>
</reference>
<evidence type="ECO:0000313" key="9">
    <source>
        <dbReference type="EMBL" id="KXX65765.1"/>
    </source>
</evidence>
<evidence type="ECO:0000256" key="6">
    <source>
        <dbReference type="ARBA" id="ARBA00022833"/>
    </source>
</evidence>
<dbReference type="NCBIfam" id="TIGR03413">
    <property type="entry name" value="GSH_gloB"/>
    <property type="match status" value="1"/>
</dbReference>
<sequence>MLEPIAIPAFEDNYIWLLRAPGGVGTTLVDPGEAAPVLAYLSEHGLHLEAVLLTHHHGDHIGGVETLCAAFPEAVVYAPEDARIALAHHRVGEGDAIEPAGLGVTFRVLEVPGHTATHVAYLGEGRLFCGDTLFAAGCGRVFDGTAEQLARSLARIARLAPETLCYCAHEYTEANLGFAQWVEPQHAALEARIAEVRAARAAGRATVPSTLAEELATNPFLRVAVPEVRAAAERFAGEALEEPAAVFAALRRWKDECYD</sequence>
<name>A0ABR5VKA1_MARGR</name>
<comment type="catalytic activity">
    <reaction evidence="1 7">
        <text>an S-(2-hydroxyacyl)glutathione + H2O = a 2-hydroxy carboxylate + glutathione + H(+)</text>
        <dbReference type="Rhea" id="RHEA:21864"/>
        <dbReference type="ChEBI" id="CHEBI:15377"/>
        <dbReference type="ChEBI" id="CHEBI:15378"/>
        <dbReference type="ChEBI" id="CHEBI:57925"/>
        <dbReference type="ChEBI" id="CHEBI:58896"/>
        <dbReference type="ChEBI" id="CHEBI:71261"/>
        <dbReference type="EC" id="3.1.2.6"/>
    </reaction>
</comment>
<evidence type="ECO:0000256" key="3">
    <source>
        <dbReference type="ARBA" id="ARBA00006759"/>
    </source>
</evidence>
<comment type="similarity">
    <text evidence="3 7">Belongs to the metallo-beta-lactamase superfamily. Glyoxalase II family.</text>
</comment>
<dbReference type="PANTHER" id="PTHR43705:SF1">
    <property type="entry name" value="HYDROXYACYLGLUTATHIONE HYDROLASE GLOB"/>
    <property type="match status" value="1"/>
</dbReference>
<dbReference type="PANTHER" id="PTHR43705">
    <property type="entry name" value="HYDROXYACYLGLUTATHIONE HYDROLASE"/>
    <property type="match status" value="1"/>
</dbReference>
<comment type="function">
    <text evidence="7">Thiolesterase that catalyzes the hydrolysis of S-D-lactoyl-glutathione to form glutathione and D-lactic acid.</text>
</comment>
<dbReference type="EMBL" id="LSYU01000029">
    <property type="protein sequence ID" value="KXX65765.1"/>
    <property type="molecule type" value="Genomic_DNA"/>
</dbReference>
<evidence type="ECO:0000256" key="4">
    <source>
        <dbReference type="ARBA" id="ARBA00022723"/>
    </source>
</evidence>
<dbReference type="Pfam" id="PF00753">
    <property type="entry name" value="Lactamase_B"/>
    <property type="match status" value="1"/>
</dbReference>
<dbReference type="Pfam" id="PF16123">
    <property type="entry name" value="HAGH_C"/>
    <property type="match status" value="1"/>
</dbReference>
<evidence type="ECO:0000256" key="5">
    <source>
        <dbReference type="ARBA" id="ARBA00022801"/>
    </source>
</evidence>
<comment type="subunit">
    <text evidence="7">Monomer.</text>
</comment>
<evidence type="ECO:0000259" key="8">
    <source>
        <dbReference type="SMART" id="SM00849"/>
    </source>
</evidence>
<comment type="pathway">
    <text evidence="2 7">Secondary metabolite metabolism; methylglyoxal degradation; (R)-lactate from methylglyoxal: step 2/2.</text>
</comment>
<protein>
    <recommendedName>
        <fullName evidence="7">Hydroxyacylglutathione hydrolase</fullName>
        <ecNumber evidence="7">3.1.2.6</ecNumber>
    </recommendedName>
    <alternativeName>
        <fullName evidence="7">Glyoxalase II</fullName>
        <shortName evidence="7">Glx II</shortName>
    </alternativeName>
</protein>
<feature type="binding site" evidence="7">
    <location>
        <position position="59"/>
    </location>
    <ligand>
        <name>Zn(2+)</name>
        <dbReference type="ChEBI" id="CHEBI:29105"/>
        <label>2</label>
    </ligand>
</feature>
<feature type="binding site" evidence="7">
    <location>
        <position position="55"/>
    </location>
    <ligand>
        <name>Zn(2+)</name>
        <dbReference type="ChEBI" id="CHEBI:29105"/>
        <label>1</label>
    </ligand>
</feature>
<dbReference type="EC" id="3.1.2.6" evidence="7"/>
<dbReference type="GO" id="GO:0016787">
    <property type="term" value="F:hydrolase activity"/>
    <property type="evidence" value="ECO:0007669"/>
    <property type="project" value="UniProtKB-KW"/>
</dbReference>
<dbReference type="SMART" id="SM00849">
    <property type="entry name" value="Lactamase_B"/>
    <property type="match status" value="1"/>
</dbReference>
<comment type="caution">
    <text evidence="9">The sequence shown here is derived from an EMBL/GenBank/DDBJ whole genome shotgun (WGS) entry which is preliminary data.</text>
</comment>
<feature type="binding site" evidence="7">
    <location>
        <position position="131"/>
    </location>
    <ligand>
        <name>Zn(2+)</name>
        <dbReference type="ChEBI" id="CHEBI:29105"/>
        <label>2</label>
    </ligand>
</feature>
<dbReference type="InterPro" id="IPR001279">
    <property type="entry name" value="Metallo-B-lactamas"/>
</dbReference>
<dbReference type="Proteomes" id="UP000075766">
    <property type="component" value="Unassembled WGS sequence"/>
</dbReference>
<keyword evidence="10" id="KW-1185">Reference proteome</keyword>
<dbReference type="InterPro" id="IPR036866">
    <property type="entry name" value="RibonucZ/Hydroxyglut_hydro"/>
</dbReference>
<dbReference type="PIRSF" id="PIRSF005457">
    <property type="entry name" value="Glx"/>
    <property type="match status" value="1"/>
</dbReference>
<dbReference type="HAMAP" id="MF_01374">
    <property type="entry name" value="Glyoxalase_2"/>
    <property type="match status" value="1"/>
</dbReference>
<keyword evidence="4 7" id="KW-0479">Metal-binding</keyword>
<evidence type="ECO:0000256" key="2">
    <source>
        <dbReference type="ARBA" id="ARBA00004963"/>
    </source>
</evidence>
<proteinExistence type="inferred from homology"/>
<comment type="cofactor">
    <cofactor evidence="7">
        <name>Zn(2+)</name>
        <dbReference type="ChEBI" id="CHEBI:29105"/>
    </cofactor>
    <text evidence="7">Binds 2 Zn(2+) ions per subunit.</text>
</comment>
<evidence type="ECO:0000256" key="7">
    <source>
        <dbReference type="HAMAP-Rule" id="MF_01374"/>
    </source>
</evidence>
<accession>A0ABR5VKA1</accession>
<dbReference type="InterPro" id="IPR050110">
    <property type="entry name" value="Glyoxalase_II_hydrolase"/>
</dbReference>
<keyword evidence="5 7" id="KW-0378">Hydrolase</keyword>
<dbReference type="SUPFAM" id="SSF56281">
    <property type="entry name" value="Metallo-hydrolase/oxidoreductase"/>
    <property type="match status" value="1"/>
</dbReference>
<feature type="domain" description="Metallo-beta-lactamase" evidence="8">
    <location>
        <begin position="12"/>
        <end position="169"/>
    </location>
</feature>
<evidence type="ECO:0000256" key="1">
    <source>
        <dbReference type="ARBA" id="ARBA00001623"/>
    </source>
</evidence>
<dbReference type="Gene3D" id="3.60.15.10">
    <property type="entry name" value="Ribonuclease Z/Hydroxyacylglutathione hydrolase-like"/>
    <property type="match status" value="1"/>
</dbReference>
<feature type="binding site" evidence="7">
    <location>
        <position position="169"/>
    </location>
    <ligand>
        <name>Zn(2+)</name>
        <dbReference type="ChEBI" id="CHEBI:29105"/>
        <label>2</label>
    </ligand>
</feature>
<organism evidence="9 10">
    <name type="scientific">Marichromatium gracile</name>
    <name type="common">Chromatium gracile</name>
    <dbReference type="NCBI Taxonomy" id="1048"/>
    <lineage>
        <taxon>Bacteria</taxon>
        <taxon>Pseudomonadati</taxon>
        <taxon>Pseudomonadota</taxon>
        <taxon>Gammaproteobacteria</taxon>
        <taxon>Chromatiales</taxon>
        <taxon>Chromatiaceae</taxon>
        <taxon>Marichromatium</taxon>
    </lineage>
</organism>
<dbReference type="InterPro" id="IPR035680">
    <property type="entry name" value="Clx_II_MBL"/>
</dbReference>
<feature type="binding site" evidence="7">
    <location>
        <position position="131"/>
    </location>
    <ligand>
        <name>Zn(2+)</name>
        <dbReference type="ChEBI" id="CHEBI:29105"/>
        <label>1</label>
    </ligand>
</feature>
<dbReference type="CDD" id="cd07723">
    <property type="entry name" value="hydroxyacylglutathione_hydrolase_MBL-fold"/>
    <property type="match status" value="1"/>
</dbReference>